<evidence type="ECO:0000259" key="2">
    <source>
        <dbReference type="Pfam" id="PF26527"/>
    </source>
</evidence>
<dbReference type="AlphaFoldDB" id="A0AB38RM77"/>
<gene>
    <name evidence="3" type="ORF">M0639_30760</name>
</gene>
<dbReference type="Proteomes" id="UP000831484">
    <property type="component" value="Plasmid pdjl-6-3"/>
</dbReference>
<keyword evidence="4" id="KW-1185">Reference proteome</keyword>
<dbReference type="Pfam" id="PF26527">
    <property type="entry name" value="DUF8176"/>
    <property type="match status" value="1"/>
</dbReference>
<evidence type="ECO:0000313" key="3">
    <source>
        <dbReference type="EMBL" id="UPU46428.1"/>
    </source>
</evidence>
<protein>
    <recommendedName>
        <fullName evidence="2">DUF8176 domain-containing protein</fullName>
    </recommendedName>
</protein>
<name>A0AB38RM77_RHOSG</name>
<reference evidence="4" key="1">
    <citation type="journal article" date="2022" name="Environ. Microbiol.">
        <title>Functional analysis, diversity, and distribution of carbendazim hydrolases MheI and CbmA, responsible for the initial step in carbendazim degradation.</title>
        <authorList>
            <person name="Zhang M."/>
            <person name="Bai X."/>
            <person name="Li Q."/>
            <person name="Zhang L."/>
            <person name="Zhu Q."/>
            <person name="Gao S."/>
            <person name="Ke Z."/>
            <person name="Jiang M."/>
            <person name="Hu J."/>
            <person name="Qiu J."/>
            <person name="Hong Q."/>
        </authorList>
    </citation>
    <scope>NUCLEOTIDE SEQUENCE [LARGE SCALE GENOMIC DNA]</scope>
    <source>
        <strain evidence="4">djl-6</strain>
    </source>
</reference>
<evidence type="ECO:0000256" key="1">
    <source>
        <dbReference type="SAM" id="MobiDB-lite"/>
    </source>
</evidence>
<dbReference type="RefSeq" id="WP_050655183.1">
    <property type="nucleotide sequence ID" value="NZ_CP096566.1"/>
</dbReference>
<feature type="domain" description="DUF8176" evidence="2">
    <location>
        <begin position="59"/>
        <end position="160"/>
    </location>
</feature>
<geneLocation type="plasmid" evidence="3 4">
    <name>pdjl-6-3</name>
</geneLocation>
<sequence length="165" mass="16650">MTALAIAVLVLLVGVVVGAASVIGRVTDDEPSNISEIVNSAATPSTTPSPEPAGCPVSAGDQNSGEGVIAAFEHAYYTLRSADAAIALLTPGAAPFAADMQSAINATPEGTTYCMTVTGVSAGTYAMELTESRPSGKGASLFQRITTAEIDGRHFITSITDAEGN</sequence>
<keyword evidence="3" id="KW-0614">Plasmid</keyword>
<dbReference type="InterPro" id="IPR058489">
    <property type="entry name" value="DUF8176"/>
</dbReference>
<accession>A0AB38RM77</accession>
<organism evidence="3 4">
    <name type="scientific">Rhodococcus qingshengii JCM 15477</name>
    <dbReference type="NCBI Taxonomy" id="1303681"/>
    <lineage>
        <taxon>Bacteria</taxon>
        <taxon>Bacillati</taxon>
        <taxon>Actinomycetota</taxon>
        <taxon>Actinomycetes</taxon>
        <taxon>Mycobacteriales</taxon>
        <taxon>Nocardiaceae</taxon>
        <taxon>Rhodococcus</taxon>
        <taxon>Rhodococcus erythropolis group</taxon>
    </lineage>
</organism>
<dbReference type="EMBL" id="CP096566">
    <property type="protein sequence ID" value="UPU46428.1"/>
    <property type="molecule type" value="Genomic_DNA"/>
</dbReference>
<proteinExistence type="predicted"/>
<feature type="region of interest" description="Disordered" evidence="1">
    <location>
        <begin position="40"/>
        <end position="60"/>
    </location>
</feature>
<evidence type="ECO:0000313" key="4">
    <source>
        <dbReference type="Proteomes" id="UP000831484"/>
    </source>
</evidence>